<dbReference type="GO" id="GO:0009535">
    <property type="term" value="C:chloroplast thylakoid membrane"/>
    <property type="evidence" value="ECO:0007669"/>
    <property type="project" value="UniProtKB-SubCell"/>
</dbReference>
<feature type="domain" description="ResB-like" evidence="8">
    <location>
        <begin position="19"/>
        <end position="289"/>
    </location>
</feature>
<dbReference type="HAMAP" id="MF_01392">
    <property type="entry name" value="CytC_Ccs1"/>
    <property type="match status" value="1"/>
</dbReference>
<comment type="similarity">
    <text evidence="6">Belongs to the Ccs1/CcsB family.</text>
</comment>
<feature type="domain" description="ResB-like" evidence="8">
    <location>
        <begin position="358"/>
        <end position="419"/>
    </location>
</feature>
<feature type="transmembrane region" description="Helical" evidence="7">
    <location>
        <begin position="14"/>
        <end position="37"/>
    </location>
</feature>
<dbReference type="InterPro" id="IPR023494">
    <property type="entry name" value="Cyt_c_bgen_Ccs1/CcsB/ResB"/>
</dbReference>
<evidence type="ECO:0000313" key="9">
    <source>
        <dbReference type="EMBL" id="SCW21454.1"/>
    </source>
</evidence>
<dbReference type="PANTHER" id="PTHR31566">
    <property type="entry name" value="CYTOCHROME C BIOGENESIS PROTEIN CCS1, CHLOROPLASTIC"/>
    <property type="match status" value="1"/>
</dbReference>
<organism evidence="9">
    <name type="scientific">Dichotomaria marginata</name>
    <dbReference type="NCBI Taxonomy" id="268567"/>
    <lineage>
        <taxon>Eukaryota</taxon>
        <taxon>Rhodophyta</taxon>
        <taxon>Florideophyceae</taxon>
        <taxon>Nemaliophycidae</taxon>
        <taxon>Nemaliales</taxon>
        <taxon>Galaxauraceae</taxon>
        <taxon>Dichotomaria</taxon>
    </lineage>
</organism>
<keyword evidence="2 6" id="KW-0812">Transmembrane</keyword>
<evidence type="ECO:0000256" key="1">
    <source>
        <dbReference type="ARBA" id="ARBA00004141"/>
    </source>
</evidence>
<evidence type="ECO:0000256" key="2">
    <source>
        <dbReference type="ARBA" id="ARBA00022692"/>
    </source>
</evidence>
<evidence type="ECO:0000256" key="7">
    <source>
        <dbReference type="SAM" id="Phobius"/>
    </source>
</evidence>
<reference evidence="9" key="1">
    <citation type="submission" date="2016-10" db="EMBL/GenBank/DDBJ databases">
        <title>Chloroplast genomes as a tool to resolve red algal phylogenies: a case study in the Nemaliales.</title>
        <authorList>
            <person name="Costa J.F."/>
            <person name="Lin S.M."/>
            <person name="Macaya E.C."/>
            <person name="Fernandez-Garcia C."/>
            <person name="Verbruggen H."/>
        </authorList>
    </citation>
    <scope>NUCLEOTIDE SEQUENCE</scope>
    <source>
        <strain evidence="9">HV04060</strain>
    </source>
</reference>
<accession>A0A1G4NS45</accession>
<evidence type="ECO:0000256" key="5">
    <source>
        <dbReference type="ARBA" id="ARBA00023136"/>
    </source>
</evidence>
<dbReference type="Pfam" id="PF05140">
    <property type="entry name" value="ResB"/>
    <property type="match status" value="2"/>
</dbReference>
<dbReference type="AlphaFoldDB" id="A0A1G4NS45"/>
<keyword evidence="6" id="KW-0793">Thylakoid</keyword>
<dbReference type="RefSeq" id="YP_009313200.1">
    <property type="nucleotide sequence ID" value="NC_031656.1"/>
</dbReference>
<proteinExistence type="inferred from homology"/>
<dbReference type="GeneID" id="29998604"/>
<comment type="function">
    <text evidence="6">Required during biogenesis of c-type cytochromes (cytochrome c6 and cytochrome f) at the step of heme attachment.</text>
</comment>
<feature type="transmembrane region" description="Helical" evidence="7">
    <location>
        <begin position="78"/>
        <end position="100"/>
    </location>
</feature>
<dbReference type="GO" id="GO:0017004">
    <property type="term" value="P:cytochrome complex assembly"/>
    <property type="evidence" value="ECO:0007669"/>
    <property type="project" value="UniProtKB-UniRule"/>
</dbReference>
<reference evidence="9" key="2">
    <citation type="submission" date="2016-10" db="EMBL/GenBank/DDBJ databases">
        <authorList>
            <person name="de Groot N.N."/>
        </authorList>
    </citation>
    <scope>NUCLEOTIDE SEQUENCE</scope>
    <source>
        <strain evidence="9">HV04060</strain>
    </source>
</reference>
<protein>
    <recommendedName>
        <fullName evidence="6">Cytochrome c biogenesis protein Ccs1</fullName>
    </recommendedName>
</protein>
<feature type="transmembrane region" description="Helical" evidence="7">
    <location>
        <begin position="166"/>
        <end position="189"/>
    </location>
</feature>
<keyword evidence="9" id="KW-0150">Chloroplast</keyword>
<dbReference type="PANTHER" id="PTHR31566:SF0">
    <property type="entry name" value="CYTOCHROME C BIOGENESIS PROTEIN CCS1, CHLOROPLASTIC"/>
    <property type="match status" value="1"/>
</dbReference>
<geneLocation type="chloroplast" evidence="9"/>
<keyword evidence="4 6" id="KW-1133">Transmembrane helix</keyword>
<evidence type="ECO:0000259" key="8">
    <source>
        <dbReference type="Pfam" id="PF05140"/>
    </source>
</evidence>
<keyword evidence="5 6" id="KW-0472">Membrane</keyword>
<evidence type="ECO:0000256" key="6">
    <source>
        <dbReference type="HAMAP-Rule" id="MF_01392"/>
    </source>
</evidence>
<gene>
    <name evidence="6 9" type="primary">ccs1</name>
    <name evidence="9" type="ORF">HV04060_10</name>
</gene>
<evidence type="ECO:0000256" key="4">
    <source>
        <dbReference type="ARBA" id="ARBA00022989"/>
    </source>
</evidence>
<keyword evidence="9" id="KW-0934">Plastid</keyword>
<evidence type="ECO:0000256" key="3">
    <source>
        <dbReference type="ARBA" id="ARBA00022748"/>
    </source>
</evidence>
<sequence>MIYKIFKLNIFKTLSNLTFSIFLLLTIALFSIIGTIIEQNHNLEYYQTTYPINIDNNFFSVNWQIIKKYQLDQIYSSLPFLILVSIFSLSLILCTFSTQLPSLKYAKKWKFRQAGCNHHKLYQQNYNIYYTPCAILYSLYKLKYYSFYQKQCIYSYKGIFGKIGPVFVHLSIILLLLGSLTSIFTSFYLQEMIPIGEHFNIQNTVQSGIFSKIPEQITGKVNNFTIEYYPNQSIKQFYSSLTLYNHEKKQQQTELISVNHPMKFEGLTIYQTEWKIYGLKLCINNENIQVPLTKLNNKNQTYWGTTLIYNDQQISFLISGLNDTIIIYNINGELIKTVSTNEEVQIDFIPIRIDSILTSTGLQIKKDPGLKSIYTSFLLLILSTSFSYLSYSQVWIITKKNSIDISGKTNRGYMPFEKDILKLTKEISKI</sequence>
<dbReference type="InterPro" id="IPR007816">
    <property type="entry name" value="ResB-like_domain"/>
</dbReference>
<comment type="subunit">
    <text evidence="6">May interact with CcsA.</text>
</comment>
<comment type="subcellular location">
    <subcellularLocation>
        <location evidence="1">Membrane</location>
        <topology evidence="1">Multi-pass membrane protein</topology>
    </subcellularLocation>
    <subcellularLocation>
        <location evidence="6">Plastid</location>
        <location evidence="6">Chloroplast thylakoid membrane</location>
        <topology evidence="6">Multi-pass membrane protein</topology>
    </subcellularLocation>
</comment>
<name>A0A1G4NS45_9FLOR</name>
<dbReference type="EMBL" id="LT622864">
    <property type="protein sequence ID" value="SCW21454.1"/>
    <property type="molecule type" value="Genomic_DNA"/>
</dbReference>
<keyword evidence="3 6" id="KW-0201">Cytochrome c-type biogenesis</keyword>